<dbReference type="AlphaFoldDB" id="A0A1Y5U174"/>
<gene>
    <name evidence="6" type="primary">dmlR_9</name>
    <name evidence="6" type="ORF">OCH7691_04022</name>
</gene>
<comment type="similarity">
    <text evidence="1">Belongs to the LysR transcriptional regulatory family.</text>
</comment>
<keyword evidence="2" id="KW-0805">Transcription regulation</keyword>
<evidence type="ECO:0000256" key="3">
    <source>
        <dbReference type="ARBA" id="ARBA00023125"/>
    </source>
</evidence>
<sequence length="311" mass="34772">MHPVDDMTIFVRVVDRQGFSTAGRELRMTTAVVSSRIAKLEQRLGHRLLNRTTRRVGLTQEGQIYYEHCQRVLADIQEVDQRLAEIKRRPAGALCISAPVALGRLHIAPMIPDFVDRNPDVQARLQITDRVVNLVEENVDVAIRKGVLPSSADIVRRIAPDLRVVCGAPGYFERHGIPRQPEDLKSHNCLLLRFPGSRRYSWQFLKDGSVGNLPVSGALDSDSSDVLIDWALQGAGLIMKSVWDVSPHLQSGALVTVLEPYWPRGLSLQALMPPRPQPPAKTRAFIDYLVRAFRDHPVARLTEPGQLPRAS</sequence>
<dbReference type="PANTHER" id="PTHR30537:SF5">
    <property type="entry name" value="HTH-TYPE TRANSCRIPTIONAL ACTIVATOR TTDR-RELATED"/>
    <property type="match status" value="1"/>
</dbReference>
<dbReference type="FunCoup" id="A0A1Y5U174">
    <property type="interactions" value="51"/>
</dbReference>
<dbReference type="RefSeq" id="WP_085885351.1">
    <property type="nucleotide sequence ID" value="NZ_FWFR01000004.1"/>
</dbReference>
<accession>A0A1Y5U174</accession>
<dbReference type="GO" id="GO:0003677">
    <property type="term" value="F:DNA binding"/>
    <property type="evidence" value="ECO:0007669"/>
    <property type="project" value="UniProtKB-KW"/>
</dbReference>
<dbReference type="EMBL" id="FWFR01000004">
    <property type="protein sequence ID" value="SLN76042.1"/>
    <property type="molecule type" value="Genomic_DNA"/>
</dbReference>
<proteinExistence type="inferred from homology"/>
<evidence type="ECO:0000256" key="2">
    <source>
        <dbReference type="ARBA" id="ARBA00023015"/>
    </source>
</evidence>
<evidence type="ECO:0000313" key="7">
    <source>
        <dbReference type="Proteomes" id="UP000193200"/>
    </source>
</evidence>
<evidence type="ECO:0000259" key="5">
    <source>
        <dbReference type="PROSITE" id="PS50931"/>
    </source>
</evidence>
<evidence type="ECO:0000313" key="6">
    <source>
        <dbReference type="EMBL" id="SLN76042.1"/>
    </source>
</evidence>
<evidence type="ECO:0000256" key="1">
    <source>
        <dbReference type="ARBA" id="ARBA00009437"/>
    </source>
</evidence>
<evidence type="ECO:0000256" key="4">
    <source>
        <dbReference type="ARBA" id="ARBA00023163"/>
    </source>
</evidence>
<organism evidence="6 7">
    <name type="scientific">Oceanibacterium hippocampi</name>
    <dbReference type="NCBI Taxonomy" id="745714"/>
    <lineage>
        <taxon>Bacteria</taxon>
        <taxon>Pseudomonadati</taxon>
        <taxon>Pseudomonadota</taxon>
        <taxon>Alphaproteobacteria</taxon>
        <taxon>Sneathiellales</taxon>
        <taxon>Sneathiellaceae</taxon>
        <taxon>Oceanibacterium</taxon>
    </lineage>
</organism>
<dbReference type="Pfam" id="PF00126">
    <property type="entry name" value="HTH_1"/>
    <property type="match status" value="1"/>
</dbReference>
<keyword evidence="7" id="KW-1185">Reference proteome</keyword>
<dbReference type="SUPFAM" id="SSF46785">
    <property type="entry name" value="Winged helix' DNA-binding domain"/>
    <property type="match status" value="1"/>
</dbReference>
<dbReference type="Gene3D" id="3.40.190.290">
    <property type="match status" value="1"/>
</dbReference>
<keyword evidence="4" id="KW-0804">Transcription</keyword>
<dbReference type="InterPro" id="IPR000847">
    <property type="entry name" value="LysR_HTH_N"/>
</dbReference>
<dbReference type="InParanoid" id="A0A1Y5U174"/>
<dbReference type="OrthoDB" id="9813056at2"/>
<name>A0A1Y5U174_9PROT</name>
<keyword evidence="3" id="KW-0238">DNA-binding</keyword>
<dbReference type="FunFam" id="3.40.190.290:FF:000001">
    <property type="entry name" value="Transcriptional regulator, LysR family"/>
    <property type="match status" value="1"/>
</dbReference>
<dbReference type="Proteomes" id="UP000193200">
    <property type="component" value="Unassembled WGS sequence"/>
</dbReference>
<dbReference type="PROSITE" id="PS50931">
    <property type="entry name" value="HTH_LYSR"/>
    <property type="match status" value="1"/>
</dbReference>
<dbReference type="InterPro" id="IPR058163">
    <property type="entry name" value="LysR-type_TF_proteobact-type"/>
</dbReference>
<dbReference type="PANTHER" id="PTHR30537">
    <property type="entry name" value="HTH-TYPE TRANSCRIPTIONAL REGULATOR"/>
    <property type="match status" value="1"/>
</dbReference>
<dbReference type="CDD" id="cd08422">
    <property type="entry name" value="PBP2_CrgA_like"/>
    <property type="match status" value="1"/>
</dbReference>
<dbReference type="SUPFAM" id="SSF53850">
    <property type="entry name" value="Periplasmic binding protein-like II"/>
    <property type="match status" value="1"/>
</dbReference>
<feature type="domain" description="HTH lysR-type" evidence="5">
    <location>
        <begin position="1"/>
        <end position="59"/>
    </location>
</feature>
<dbReference type="GO" id="GO:0003700">
    <property type="term" value="F:DNA-binding transcription factor activity"/>
    <property type="evidence" value="ECO:0007669"/>
    <property type="project" value="InterPro"/>
</dbReference>
<dbReference type="FunFam" id="1.10.10.10:FF:000001">
    <property type="entry name" value="LysR family transcriptional regulator"/>
    <property type="match status" value="1"/>
</dbReference>
<reference evidence="6 7" key="1">
    <citation type="submission" date="2017-03" db="EMBL/GenBank/DDBJ databases">
        <authorList>
            <person name="Afonso C.L."/>
            <person name="Miller P.J."/>
            <person name="Scott M.A."/>
            <person name="Spackman E."/>
            <person name="Goraichik I."/>
            <person name="Dimitrov K.M."/>
            <person name="Suarez D.L."/>
            <person name="Swayne D.E."/>
        </authorList>
    </citation>
    <scope>NUCLEOTIDE SEQUENCE [LARGE SCALE GENOMIC DNA]</scope>
    <source>
        <strain evidence="6 7">CECT 7691</strain>
    </source>
</reference>
<protein>
    <submittedName>
        <fullName evidence="6">HTH-type transcriptional regulator DmlR</fullName>
    </submittedName>
</protein>
<dbReference type="Pfam" id="PF03466">
    <property type="entry name" value="LysR_substrate"/>
    <property type="match status" value="1"/>
</dbReference>
<dbReference type="InterPro" id="IPR036388">
    <property type="entry name" value="WH-like_DNA-bd_sf"/>
</dbReference>
<dbReference type="Gene3D" id="1.10.10.10">
    <property type="entry name" value="Winged helix-like DNA-binding domain superfamily/Winged helix DNA-binding domain"/>
    <property type="match status" value="1"/>
</dbReference>
<dbReference type="InterPro" id="IPR036390">
    <property type="entry name" value="WH_DNA-bd_sf"/>
</dbReference>
<dbReference type="InterPro" id="IPR005119">
    <property type="entry name" value="LysR_subst-bd"/>
</dbReference>